<evidence type="ECO:0000313" key="2">
    <source>
        <dbReference type="Proteomes" id="UP000546642"/>
    </source>
</evidence>
<protein>
    <submittedName>
        <fullName evidence="1">Uncharacterized protein</fullName>
    </submittedName>
</protein>
<dbReference type="RefSeq" id="WP_184078560.1">
    <property type="nucleotide sequence ID" value="NZ_JACHDS010000001.1"/>
</dbReference>
<name>A0A7W9YMY3_9ACTN</name>
<dbReference type="EMBL" id="JACHDS010000001">
    <property type="protein sequence ID" value="MBB6174496.1"/>
    <property type="molecule type" value="Genomic_DNA"/>
</dbReference>
<evidence type="ECO:0000313" key="1">
    <source>
        <dbReference type="EMBL" id="MBB6174496.1"/>
    </source>
</evidence>
<dbReference type="Proteomes" id="UP000546642">
    <property type="component" value="Unassembled WGS sequence"/>
</dbReference>
<keyword evidence="2" id="KW-1185">Reference proteome</keyword>
<accession>A0A7W9YMY3</accession>
<gene>
    <name evidence="1" type="ORF">HNR23_004556</name>
</gene>
<organism evidence="1 2">
    <name type="scientific">Nocardiopsis mwathae</name>
    <dbReference type="NCBI Taxonomy" id="1472723"/>
    <lineage>
        <taxon>Bacteria</taxon>
        <taxon>Bacillati</taxon>
        <taxon>Actinomycetota</taxon>
        <taxon>Actinomycetes</taxon>
        <taxon>Streptosporangiales</taxon>
        <taxon>Nocardiopsidaceae</taxon>
        <taxon>Nocardiopsis</taxon>
    </lineage>
</organism>
<reference evidence="1 2" key="1">
    <citation type="submission" date="2020-08" db="EMBL/GenBank/DDBJ databases">
        <title>Sequencing the genomes of 1000 actinobacteria strains.</title>
        <authorList>
            <person name="Klenk H.-P."/>
        </authorList>
    </citation>
    <scope>NUCLEOTIDE SEQUENCE [LARGE SCALE GENOMIC DNA]</scope>
    <source>
        <strain evidence="1 2">DSM 46659</strain>
    </source>
</reference>
<proteinExistence type="predicted"/>
<sequence>MTPADEVGRIPELLHRRLGSRWEITTSGTKIRAEHKDRGSLYLPPRRDLSWSELLQAIEEAFAAQGVRRDHCLPLRWGRDTDLTISAVQALDPLLKDGRPVTYRQGYIPQPVVRFTGRRDQFGELRDGFLTSFVNVSRVEPIAGITDYIEAIDGWLSVLSRISLHARHISMSGDLKVWHRREVRGVTLHFQHLGEEIGDIVLLWNAQNPARAALDLGSGLERLAWARSRSPWQRLIHGDYAGSCSPNVLDALRTATLLLGNGITPAARGAGAATRRSLAAIPRRIARFGVSAIVRYFRAYWTTVVPLQVGWSQVALLLENGVRGQWRE</sequence>
<comment type="caution">
    <text evidence="1">The sequence shown here is derived from an EMBL/GenBank/DDBJ whole genome shotgun (WGS) entry which is preliminary data.</text>
</comment>
<dbReference type="AlphaFoldDB" id="A0A7W9YMY3"/>